<evidence type="ECO:0000256" key="9">
    <source>
        <dbReference type="HAMAP-Rule" id="MF_01010"/>
    </source>
</evidence>
<evidence type="ECO:0000256" key="8">
    <source>
        <dbReference type="ARBA" id="ARBA00023014"/>
    </source>
</evidence>
<evidence type="ECO:0000256" key="10">
    <source>
        <dbReference type="PROSITE-ProRule" id="PRU01024"/>
    </source>
</evidence>
<dbReference type="Pfam" id="PF01938">
    <property type="entry name" value="TRAM"/>
    <property type="match status" value="1"/>
</dbReference>
<feature type="active site" description="Nucleophile" evidence="9 10">
    <location>
        <position position="398"/>
    </location>
</feature>
<organism evidence="13 14">
    <name type="scientific">Kistimonas scapharcae</name>
    <dbReference type="NCBI Taxonomy" id="1036133"/>
    <lineage>
        <taxon>Bacteria</taxon>
        <taxon>Pseudomonadati</taxon>
        <taxon>Pseudomonadota</taxon>
        <taxon>Gammaproteobacteria</taxon>
        <taxon>Oceanospirillales</taxon>
        <taxon>Endozoicomonadaceae</taxon>
        <taxon>Kistimonas</taxon>
    </lineage>
</organism>
<dbReference type="CDD" id="cd02440">
    <property type="entry name" value="AdoMet_MTases"/>
    <property type="match status" value="1"/>
</dbReference>
<dbReference type="EMBL" id="BAABFL010000481">
    <property type="protein sequence ID" value="GAA4652767.1"/>
    <property type="molecule type" value="Genomic_DNA"/>
</dbReference>
<feature type="binding site" evidence="9 10">
    <location>
        <position position="274"/>
    </location>
    <ligand>
        <name>S-adenosyl-L-methionine</name>
        <dbReference type="ChEBI" id="CHEBI:59789"/>
    </ligand>
</feature>
<keyword evidence="4 9" id="KW-0808">Transferase</keyword>
<dbReference type="Gene3D" id="2.40.50.140">
    <property type="entry name" value="Nucleic acid-binding proteins"/>
    <property type="match status" value="1"/>
</dbReference>
<dbReference type="Pfam" id="PF05958">
    <property type="entry name" value="tRNA_U5-meth_tr"/>
    <property type="match status" value="1"/>
</dbReference>
<dbReference type="PROSITE" id="PS50926">
    <property type="entry name" value="TRAM"/>
    <property type="match status" value="1"/>
</dbReference>
<evidence type="ECO:0000313" key="14">
    <source>
        <dbReference type="Proteomes" id="UP001500604"/>
    </source>
</evidence>
<keyword evidence="3 9" id="KW-0489">Methyltransferase</keyword>
<feature type="binding site" evidence="9">
    <location>
        <position position="351"/>
    </location>
    <ligand>
        <name>S-adenosyl-L-methionine</name>
        <dbReference type="ChEBI" id="CHEBI:59789"/>
    </ligand>
</feature>
<dbReference type="RefSeq" id="WP_345199399.1">
    <property type="nucleotide sequence ID" value="NZ_BAABFL010000481.1"/>
</dbReference>
<dbReference type="HAMAP" id="MF_01010">
    <property type="entry name" value="23SrRNA_methyltr_RlmD"/>
    <property type="match status" value="1"/>
</dbReference>
<evidence type="ECO:0000256" key="7">
    <source>
        <dbReference type="ARBA" id="ARBA00023004"/>
    </source>
</evidence>
<dbReference type="InterPro" id="IPR002792">
    <property type="entry name" value="TRAM_dom"/>
</dbReference>
<evidence type="ECO:0000256" key="2">
    <source>
        <dbReference type="ARBA" id="ARBA00022552"/>
    </source>
</evidence>
<feature type="binding site" evidence="9 10">
    <location>
        <position position="372"/>
    </location>
    <ligand>
        <name>S-adenosyl-L-methionine</name>
        <dbReference type="ChEBI" id="CHEBI:59789"/>
    </ligand>
</feature>
<feature type="binding site" evidence="9 10">
    <location>
        <position position="324"/>
    </location>
    <ligand>
        <name>S-adenosyl-L-methionine</name>
        <dbReference type="ChEBI" id="CHEBI:59789"/>
    </ligand>
</feature>
<dbReference type="InterPro" id="IPR030391">
    <property type="entry name" value="MeTrfase_TrmA_CS"/>
</dbReference>
<feature type="binding site" evidence="9">
    <location>
        <position position="164"/>
    </location>
    <ligand>
        <name>[4Fe-4S] cluster</name>
        <dbReference type="ChEBI" id="CHEBI:49883"/>
    </ligand>
</feature>
<feature type="binding site" evidence="9">
    <location>
        <position position="308"/>
    </location>
    <ligand>
        <name>S-adenosyl-L-methionine</name>
        <dbReference type="ChEBI" id="CHEBI:59789"/>
    </ligand>
</feature>
<evidence type="ECO:0000313" key="13">
    <source>
        <dbReference type="EMBL" id="GAA4652767.1"/>
    </source>
</evidence>
<keyword evidence="2 9" id="KW-0698">rRNA processing</keyword>
<feature type="binding site" evidence="9">
    <location>
        <position position="84"/>
    </location>
    <ligand>
        <name>[4Fe-4S] cluster</name>
        <dbReference type="ChEBI" id="CHEBI:49883"/>
    </ligand>
</feature>
<evidence type="ECO:0000256" key="1">
    <source>
        <dbReference type="ARBA" id="ARBA00022485"/>
    </source>
</evidence>
<keyword evidence="5 9" id="KW-0949">S-adenosyl-L-methionine</keyword>
<evidence type="ECO:0000256" key="3">
    <source>
        <dbReference type="ARBA" id="ARBA00022603"/>
    </source>
</evidence>
<dbReference type="PROSITE" id="PS01230">
    <property type="entry name" value="TRMA_1"/>
    <property type="match status" value="1"/>
</dbReference>
<feature type="binding site" evidence="9">
    <location>
        <position position="78"/>
    </location>
    <ligand>
        <name>[4Fe-4S] cluster</name>
        <dbReference type="ChEBI" id="CHEBI:49883"/>
    </ligand>
</feature>
<comment type="similarity">
    <text evidence="9">Belongs to the class I-like SAM-binding methyltransferase superfamily. RNA M5U methyltransferase family. RlmD subfamily.</text>
</comment>
<gene>
    <name evidence="9 13" type="primary">rlmD</name>
    <name evidence="13" type="ORF">GCM10023116_50510</name>
</gene>
<comment type="catalytic activity">
    <reaction evidence="9">
        <text>uridine(1939) in 23S rRNA + S-adenosyl-L-methionine = 5-methyluridine(1939) in 23S rRNA + S-adenosyl-L-homocysteine + H(+)</text>
        <dbReference type="Rhea" id="RHEA:42908"/>
        <dbReference type="Rhea" id="RHEA-COMP:10278"/>
        <dbReference type="Rhea" id="RHEA-COMP:10279"/>
        <dbReference type="ChEBI" id="CHEBI:15378"/>
        <dbReference type="ChEBI" id="CHEBI:57856"/>
        <dbReference type="ChEBI" id="CHEBI:59789"/>
        <dbReference type="ChEBI" id="CHEBI:65315"/>
        <dbReference type="ChEBI" id="CHEBI:74447"/>
        <dbReference type="EC" id="2.1.1.190"/>
    </reaction>
</comment>
<keyword evidence="1 9" id="KW-0004">4Fe-4S</keyword>
<feature type="active site" evidence="11">
    <location>
        <position position="398"/>
    </location>
</feature>
<evidence type="ECO:0000256" key="4">
    <source>
        <dbReference type="ARBA" id="ARBA00022679"/>
    </source>
</evidence>
<dbReference type="InterPro" id="IPR001566">
    <property type="entry name" value="23S_rRNA_MeTrfase_RlmD"/>
</dbReference>
<dbReference type="Gene3D" id="2.40.50.1070">
    <property type="match status" value="1"/>
</dbReference>
<dbReference type="InterPro" id="IPR030390">
    <property type="entry name" value="MeTrfase_TrmA_AS"/>
</dbReference>
<name>A0ABP8VA53_9GAMM</name>
<keyword evidence="8 9" id="KW-0411">Iron-sulfur</keyword>
<sequence>MQPRTRHARATAPFDLSIDSLTHDGRGVGRYKGRAVFVNQAVPGDTVTARVVKQKASLWEAELDRILVPSPQRQEPGCPRYGVCGGCSLQHLAHDGQLAAHTDVVLGQLKRFAGLEPDSLAEPLKSPVWGYRHRARLAVRWVNRKLLMGFRAASSNTIIPVDACPVLAPELAAMLPALEATLKAATDPRAISHIELAAGDDCQGILLRHIHPLSAQEQARWQALANEYHAHLWFQPNEPQPLVCAYAPDGQESLTYRLPEFTLKLRFLPVDFIQVNPFINRQMVSQAVDWLALSPTDTVLDLFCGLGNFTLPLARKAGRVVGVEGVESLVAKGRDNARLNGMDNAIFSRADLSEDITHQAWSQTNYDACLLDPPRTGAREVLEKLADRLPGRVLYVSCNPATLARDAGILKQSGYRLARLSVMDMFPQTVHVETMALFLRD</sequence>
<dbReference type="PANTHER" id="PTHR11061">
    <property type="entry name" value="RNA M5U METHYLTRANSFERASE"/>
    <property type="match status" value="1"/>
</dbReference>
<dbReference type="NCBIfam" id="NF009639">
    <property type="entry name" value="PRK13168.1"/>
    <property type="match status" value="1"/>
</dbReference>
<dbReference type="Gene3D" id="3.40.50.150">
    <property type="entry name" value="Vaccinia Virus protein VP39"/>
    <property type="match status" value="1"/>
</dbReference>
<evidence type="ECO:0000259" key="12">
    <source>
        <dbReference type="PROSITE" id="PS50926"/>
    </source>
</evidence>
<dbReference type="InterPro" id="IPR012340">
    <property type="entry name" value="NA-bd_OB-fold"/>
</dbReference>
<dbReference type="Proteomes" id="UP001500604">
    <property type="component" value="Unassembled WGS sequence"/>
</dbReference>
<dbReference type="PROSITE" id="PS51687">
    <property type="entry name" value="SAM_MT_RNA_M5U"/>
    <property type="match status" value="1"/>
</dbReference>
<evidence type="ECO:0000256" key="5">
    <source>
        <dbReference type="ARBA" id="ARBA00022691"/>
    </source>
</evidence>
<keyword evidence="7 9" id="KW-0408">Iron</keyword>
<dbReference type="PANTHER" id="PTHR11061:SF49">
    <property type="entry name" value="23S RRNA (URACIL(1939)-C(5))-METHYLTRANSFERASE RLMD"/>
    <property type="match status" value="1"/>
</dbReference>
<keyword evidence="6 9" id="KW-0479">Metal-binding</keyword>
<feature type="binding site" evidence="9 10">
    <location>
        <position position="303"/>
    </location>
    <ligand>
        <name>S-adenosyl-L-methionine</name>
        <dbReference type="ChEBI" id="CHEBI:59789"/>
    </ligand>
</feature>
<keyword evidence="14" id="KW-1185">Reference proteome</keyword>
<dbReference type="EC" id="2.1.1.190" evidence="9"/>
<dbReference type="SUPFAM" id="SSF50249">
    <property type="entry name" value="Nucleic acid-binding proteins"/>
    <property type="match status" value="1"/>
</dbReference>
<dbReference type="SUPFAM" id="SSF53335">
    <property type="entry name" value="S-adenosyl-L-methionine-dependent methyltransferases"/>
    <property type="match status" value="1"/>
</dbReference>
<reference evidence="14" key="1">
    <citation type="journal article" date="2019" name="Int. J. Syst. Evol. Microbiol.">
        <title>The Global Catalogue of Microorganisms (GCM) 10K type strain sequencing project: providing services to taxonomists for standard genome sequencing and annotation.</title>
        <authorList>
            <consortium name="The Broad Institute Genomics Platform"/>
            <consortium name="The Broad Institute Genome Sequencing Center for Infectious Disease"/>
            <person name="Wu L."/>
            <person name="Ma J."/>
        </authorList>
    </citation>
    <scope>NUCLEOTIDE SEQUENCE [LARGE SCALE GENOMIC DNA]</scope>
    <source>
        <strain evidence="14">JCM 17805</strain>
    </source>
</reference>
<evidence type="ECO:0000256" key="6">
    <source>
        <dbReference type="ARBA" id="ARBA00022723"/>
    </source>
</evidence>
<dbReference type="PROSITE" id="PS01231">
    <property type="entry name" value="TRMA_2"/>
    <property type="match status" value="1"/>
</dbReference>
<feature type="binding site" evidence="9">
    <location>
        <position position="87"/>
    </location>
    <ligand>
        <name>[4Fe-4S] cluster</name>
        <dbReference type="ChEBI" id="CHEBI:49883"/>
    </ligand>
</feature>
<proteinExistence type="inferred from homology"/>
<dbReference type="InterPro" id="IPR029063">
    <property type="entry name" value="SAM-dependent_MTases_sf"/>
</dbReference>
<comment type="caution">
    <text evidence="13">The sequence shown here is derived from an EMBL/GenBank/DDBJ whole genome shotgun (WGS) entry which is preliminary data.</text>
</comment>
<dbReference type="NCBIfam" id="TIGR00479">
    <property type="entry name" value="rumA"/>
    <property type="match status" value="1"/>
</dbReference>
<comment type="function">
    <text evidence="9">Catalyzes the formation of 5-methyl-uridine at position 1939 (m5U1939) in 23S rRNA.</text>
</comment>
<evidence type="ECO:0000256" key="11">
    <source>
        <dbReference type="PROSITE-ProRule" id="PRU10015"/>
    </source>
</evidence>
<dbReference type="InterPro" id="IPR010280">
    <property type="entry name" value="U5_MeTrfase_fam"/>
</dbReference>
<accession>A0ABP8VA53</accession>
<feature type="domain" description="TRAM" evidence="12">
    <location>
        <begin position="4"/>
        <end position="65"/>
    </location>
</feature>
<protein>
    <recommendedName>
        <fullName evidence="9">23S rRNA (uracil(1939)-C(5))-methyltransferase RlmD</fullName>
        <ecNumber evidence="9">2.1.1.190</ecNumber>
    </recommendedName>
    <alternativeName>
        <fullName evidence="9">23S rRNA(m5U1939)-methyltransferase</fullName>
    </alternativeName>
</protein>